<accession>A0A382ZJ97</accession>
<dbReference type="AlphaFoldDB" id="A0A382ZJ97"/>
<dbReference type="EMBL" id="UINC01184353">
    <property type="protein sequence ID" value="SVD95531.1"/>
    <property type="molecule type" value="Genomic_DNA"/>
</dbReference>
<proteinExistence type="predicted"/>
<protein>
    <submittedName>
        <fullName evidence="1">Uncharacterized protein</fullName>
    </submittedName>
</protein>
<gene>
    <name evidence="1" type="ORF">METZ01_LOCUS448385</name>
</gene>
<organism evidence="1">
    <name type="scientific">marine metagenome</name>
    <dbReference type="NCBI Taxonomy" id="408172"/>
    <lineage>
        <taxon>unclassified sequences</taxon>
        <taxon>metagenomes</taxon>
        <taxon>ecological metagenomes</taxon>
    </lineage>
</organism>
<feature type="non-terminal residue" evidence="1">
    <location>
        <position position="1"/>
    </location>
</feature>
<evidence type="ECO:0000313" key="1">
    <source>
        <dbReference type="EMBL" id="SVD95531.1"/>
    </source>
</evidence>
<sequence>SKANEKNVSLSCAIGEPIATDIEHGELLLKFTEAANNHSPELQNLTEEIISNMGEMAFIKASSIVAIFNGLVRSADAMGIPLDDVTMSNTAQEREDLGLNNYQGFNNSSECDK</sequence>
<name>A0A382ZJ97_9ZZZZ</name>
<reference evidence="1" key="1">
    <citation type="submission" date="2018-05" db="EMBL/GenBank/DDBJ databases">
        <authorList>
            <person name="Lanie J.A."/>
            <person name="Ng W.-L."/>
            <person name="Kazmierczak K.M."/>
            <person name="Andrzejewski T.M."/>
            <person name="Davidsen T.M."/>
            <person name="Wayne K.J."/>
            <person name="Tettelin H."/>
            <person name="Glass J.I."/>
            <person name="Rusch D."/>
            <person name="Podicherti R."/>
            <person name="Tsui H.-C.T."/>
            <person name="Winkler M.E."/>
        </authorList>
    </citation>
    <scope>NUCLEOTIDE SEQUENCE</scope>
</reference>